<reference evidence="2 3" key="1">
    <citation type="submission" date="2017-06" db="EMBL/GenBank/DDBJ databases">
        <title>Description of Rhodopirellula bahusiensis sp. nov.</title>
        <authorList>
            <person name="Kizina J."/>
            <person name="Harder J."/>
        </authorList>
    </citation>
    <scope>NUCLEOTIDE SEQUENCE [LARGE SCALE GENOMIC DNA]</scope>
    <source>
        <strain evidence="2 3">SWK21</strain>
    </source>
</reference>
<evidence type="ECO:0000313" key="2">
    <source>
        <dbReference type="EMBL" id="PHQ32222.1"/>
    </source>
</evidence>
<dbReference type="AlphaFoldDB" id="A0A2G1VZL7"/>
<dbReference type="GeneID" id="90611483"/>
<name>A0A2G1VZL7_9BACT</name>
<accession>A0A2G1VZL7</accession>
<evidence type="ECO:0000313" key="3">
    <source>
        <dbReference type="Proteomes" id="UP000225740"/>
    </source>
</evidence>
<keyword evidence="1" id="KW-0472">Membrane</keyword>
<proteinExistence type="predicted"/>
<organism evidence="2 3">
    <name type="scientific">Rhodopirellula bahusiensis</name>
    <dbReference type="NCBI Taxonomy" id="2014065"/>
    <lineage>
        <taxon>Bacteria</taxon>
        <taxon>Pseudomonadati</taxon>
        <taxon>Planctomycetota</taxon>
        <taxon>Planctomycetia</taxon>
        <taxon>Pirellulales</taxon>
        <taxon>Pirellulaceae</taxon>
        <taxon>Rhodopirellula</taxon>
    </lineage>
</organism>
<dbReference type="EMBL" id="NIZW01000030">
    <property type="protein sequence ID" value="PHQ32222.1"/>
    <property type="molecule type" value="Genomic_DNA"/>
</dbReference>
<keyword evidence="1" id="KW-1133">Transmembrane helix</keyword>
<sequence length="62" mass="6868">MREPPNLYQTTFVCQEKTRVVSGMGKYLLGDIALVFGVTASGIGLFVRSTNRREFLVAAVCR</sequence>
<evidence type="ECO:0000256" key="1">
    <source>
        <dbReference type="SAM" id="Phobius"/>
    </source>
</evidence>
<gene>
    <name evidence="2" type="ORF">CEE69_26720</name>
</gene>
<feature type="transmembrane region" description="Helical" evidence="1">
    <location>
        <begin position="27"/>
        <end position="47"/>
    </location>
</feature>
<keyword evidence="1" id="KW-0812">Transmembrane</keyword>
<keyword evidence="3" id="KW-1185">Reference proteome</keyword>
<dbReference type="OrthoDB" id="9968442at2"/>
<protein>
    <submittedName>
        <fullName evidence="2">Uncharacterized protein</fullName>
    </submittedName>
</protein>
<dbReference type="RefSeq" id="WP_143549344.1">
    <property type="nucleotide sequence ID" value="NZ_NIZW01000030.1"/>
</dbReference>
<comment type="caution">
    <text evidence="2">The sequence shown here is derived from an EMBL/GenBank/DDBJ whole genome shotgun (WGS) entry which is preliminary data.</text>
</comment>
<dbReference type="Proteomes" id="UP000225740">
    <property type="component" value="Unassembled WGS sequence"/>
</dbReference>